<dbReference type="GO" id="GO:0022625">
    <property type="term" value="C:cytosolic large ribosomal subunit"/>
    <property type="evidence" value="ECO:0007669"/>
    <property type="project" value="TreeGrafter"/>
</dbReference>
<dbReference type="InterPro" id="IPR036789">
    <property type="entry name" value="Ribosomal_uL6-like_a/b-dom_sf"/>
</dbReference>
<dbReference type="AlphaFoldDB" id="A0A381R897"/>
<dbReference type="SUPFAM" id="SSF56053">
    <property type="entry name" value="Ribosomal protein L6"/>
    <property type="match status" value="2"/>
</dbReference>
<evidence type="ECO:0000259" key="6">
    <source>
        <dbReference type="Pfam" id="PF00347"/>
    </source>
</evidence>
<organism evidence="7">
    <name type="scientific">marine metagenome</name>
    <dbReference type="NCBI Taxonomy" id="408172"/>
    <lineage>
        <taxon>unclassified sequences</taxon>
        <taxon>metagenomes</taxon>
        <taxon>ecological metagenomes</taxon>
    </lineage>
</organism>
<reference evidence="7" key="1">
    <citation type="submission" date="2018-05" db="EMBL/GenBank/DDBJ databases">
        <authorList>
            <person name="Lanie J.A."/>
            <person name="Ng W.-L."/>
            <person name="Kazmierczak K.M."/>
            <person name="Andrzejewski T.M."/>
            <person name="Davidsen T.M."/>
            <person name="Wayne K.J."/>
            <person name="Tettelin H."/>
            <person name="Glass J.I."/>
            <person name="Rusch D."/>
            <person name="Podicherti R."/>
            <person name="Tsui H.-C.T."/>
            <person name="Winkler M.E."/>
        </authorList>
    </citation>
    <scope>NUCLEOTIDE SEQUENCE</scope>
</reference>
<evidence type="ECO:0000256" key="3">
    <source>
        <dbReference type="ARBA" id="ARBA00022884"/>
    </source>
</evidence>
<gene>
    <name evidence="7" type="ORF">METZ01_LOCUS40820</name>
</gene>
<dbReference type="EMBL" id="UINC01001748">
    <property type="protein sequence ID" value="SUZ87966.1"/>
    <property type="molecule type" value="Genomic_DNA"/>
</dbReference>
<keyword evidence="2" id="KW-0699">rRNA-binding</keyword>
<dbReference type="InterPro" id="IPR019906">
    <property type="entry name" value="Ribosomal_uL6_bac-type"/>
</dbReference>
<dbReference type="PANTHER" id="PTHR11655:SF14">
    <property type="entry name" value="LARGE RIBOSOMAL SUBUNIT PROTEIN UL6M"/>
    <property type="match status" value="1"/>
</dbReference>
<dbReference type="PANTHER" id="PTHR11655">
    <property type="entry name" value="60S/50S RIBOSOMAL PROTEIN L6/L9"/>
    <property type="match status" value="1"/>
</dbReference>
<evidence type="ECO:0000256" key="4">
    <source>
        <dbReference type="ARBA" id="ARBA00022980"/>
    </source>
</evidence>
<keyword evidence="5" id="KW-0687">Ribonucleoprotein</keyword>
<sequence length="182" mass="20188">MSRIGKQPILIPEGVDVTINDFSVLVKGPKGSLDINVHEDMNLNLKDNVLVVSRSSNNRFHRSLHGTTRMILMNCVTGVSDGFYKELEIHGIGYQANMQGKRLILVLGYSHEIHFDPPDGIVIETNNRTEIKVSGINKQLVGEVSAKIRSFKKPEPFKGKGIRYKGEYVRSKQGKTVGGGEV</sequence>
<dbReference type="GO" id="GO:0003735">
    <property type="term" value="F:structural constituent of ribosome"/>
    <property type="evidence" value="ECO:0007669"/>
    <property type="project" value="InterPro"/>
</dbReference>
<evidence type="ECO:0000256" key="5">
    <source>
        <dbReference type="ARBA" id="ARBA00023274"/>
    </source>
</evidence>
<feature type="domain" description="Large ribosomal subunit protein uL6 alpha-beta" evidence="6">
    <location>
        <begin position="11"/>
        <end position="82"/>
    </location>
</feature>
<feature type="domain" description="Large ribosomal subunit protein uL6 alpha-beta" evidence="6">
    <location>
        <begin position="91"/>
        <end position="164"/>
    </location>
</feature>
<comment type="similarity">
    <text evidence="1">Belongs to the universal ribosomal protein uL6 family.</text>
</comment>
<dbReference type="InterPro" id="IPR000702">
    <property type="entry name" value="Ribosomal_uL6-like"/>
</dbReference>
<dbReference type="FunFam" id="3.90.930.12:FF:000001">
    <property type="entry name" value="50S ribosomal protein L6"/>
    <property type="match status" value="1"/>
</dbReference>
<dbReference type="NCBIfam" id="TIGR03654">
    <property type="entry name" value="L6_bact"/>
    <property type="match status" value="1"/>
</dbReference>
<evidence type="ECO:0000256" key="2">
    <source>
        <dbReference type="ARBA" id="ARBA00022730"/>
    </source>
</evidence>
<name>A0A381R897_9ZZZZ</name>
<dbReference type="PRINTS" id="PR00059">
    <property type="entry name" value="RIBOSOMALL6"/>
</dbReference>
<dbReference type="Gene3D" id="3.90.930.12">
    <property type="entry name" value="Ribosomal protein L6, alpha-beta domain"/>
    <property type="match status" value="2"/>
</dbReference>
<dbReference type="HAMAP" id="MF_01365_B">
    <property type="entry name" value="Ribosomal_uL6_B"/>
    <property type="match status" value="1"/>
</dbReference>
<dbReference type="Pfam" id="PF00347">
    <property type="entry name" value="Ribosomal_L6"/>
    <property type="match status" value="2"/>
</dbReference>
<dbReference type="GO" id="GO:0019843">
    <property type="term" value="F:rRNA binding"/>
    <property type="evidence" value="ECO:0007669"/>
    <property type="project" value="UniProtKB-KW"/>
</dbReference>
<accession>A0A381R897</accession>
<dbReference type="FunFam" id="3.90.930.12:FF:000002">
    <property type="entry name" value="50S ribosomal protein L6"/>
    <property type="match status" value="1"/>
</dbReference>
<dbReference type="PIRSF" id="PIRSF002162">
    <property type="entry name" value="Ribosomal_L6"/>
    <property type="match status" value="1"/>
</dbReference>
<dbReference type="GO" id="GO:0002181">
    <property type="term" value="P:cytoplasmic translation"/>
    <property type="evidence" value="ECO:0007669"/>
    <property type="project" value="TreeGrafter"/>
</dbReference>
<proteinExistence type="inferred from homology"/>
<dbReference type="InterPro" id="IPR020040">
    <property type="entry name" value="Ribosomal_uL6_a/b-dom"/>
</dbReference>
<evidence type="ECO:0000256" key="1">
    <source>
        <dbReference type="ARBA" id="ARBA00009356"/>
    </source>
</evidence>
<protein>
    <recommendedName>
        <fullName evidence="6">Large ribosomal subunit protein uL6 alpha-beta domain-containing protein</fullName>
    </recommendedName>
</protein>
<evidence type="ECO:0000313" key="7">
    <source>
        <dbReference type="EMBL" id="SUZ87966.1"/>
    </source>
</evidence>
<keyword evidence="4" id="KW-0689">Ribosomal protein</keyword>
<keyword evidence="3" id="KW-0694">RNA-binding</keyword>